<gene>
    <name evidence="2" type="ORF">M0R45_018499</name>
</gene>
<reference evidence="2 3" key="1">
    <citation type="journal article" date="2023" name="G3 (Bethesda)">
        <title>A chromosome-length genome assembly and annotation of blackberry (Rubus argutus, cv. 'Hillquist').</title>
        <authorList>
            <person name="Bruna T."/>
            <person name="Aryal R."/>
            <person name="Dudchenko O."/>
            <person name="Sargent D.J."/>
            <person name="Mead D."/>
            <person name="Buti M."/>
            <person name="Cavallini A."/>
            <person name="Hytonen T."/>
            <person name="Andres J."/>
            <person name="Pham M."/>
            <person name="Weisz D."/>
            <person name="Mascagni F."/>
            <person name="Usai G."/>
            <person name="Natali L."/>
            <person name="Bassil N."/>
            <person name="Fernandez G.E."/>
            <person name="Lomsadze A."/>
            <person name="Armour M."/>
            <person name="Olukolu B."/>
            <person name="Poorten T."/>
            <person name="Britton C."/>
            <person name="Davik J."/>
            <person name="Ashrafi H."/>
            <person name="Aiden E.L."/>
            <person name="Borodovsky M."/>
            <person name="Worthington M."/>
        </authorList>
    </citation>
    <scope>NUCLEOTIDE SEQUENCE [LARGE SCALE GENOMIC DNA]</scope>
    <source>
        <strain evidence="2">PI 553951</strain>
    </source>
</reference>
<protein>
    <submittedName>
        <fullName evidence="2">Uncharacterized protein</fullName>
    </submittedName>
</protein>
<evidence type="ECO:0000256" key="1">
    <source>
        <dbReference type="SAM" id="MobiDB-lite"/>
    </source>
</evidence>
<name>A0AAW1X3L7_RUBAR</name>
<evidence type="ECO:0000313" key="2">
    <source>
        <dbReference type="EMBL" id="KAK9931212.1"/>
    </source>
</evidence>
<dbReference type="Proteomes" id="UP001457282">
    <property type="component" value="Unassembled WGS sequence"/>
</dbReference>
<organism evidence="2 3">
    <name type="scientific">Rubus argutus</name>
    <name type="common">Southern blackberry</name>
    <dbReference type="NCBI Taxonomy" id="59490"/>
    <lineage>
        <taxon>Eukaryota</taxon>
        <taxon>Viridiplantae</taxon>
        <taxon>Streptophyta</taxon>
        <taxon>Embryophyta</taxon>
        <taxon>Tracheophyta</taxon>
        <taxon>Spermatophyta</taxon>
        <taxon>Magnoliopsida</taxon>
        <taxon>eudicotyledons</taxon>
        <taxon>Gunneridae</taxon>
        <taxon>Pentapetalae</taxon>
        <taxon>rosids</taxon>
        <taxon>fabids</taxon>
        <taxon>Rosales</taxon>
        <taxon>Rosaceae</taxon>
        <taxon>Rosoideae</taxon>
        <taxon>Rosoideae incertae sedis</taxon>
        <taxon>Rubus</taxon>
    </lineage>
</organism>
<proteinExistence type="predicted"/>
<feature type="region of interest" description="Disordered" evidence="1">
    <location>
        <begin position="1"/>
        <end position="20"/>
    </location>
</feature>
<dbReference type="EMBL" id="JBEDUW010000004">
    <property type="protein sequence ID" value="KAK9931212.1"/>
    <property type="molecule type" value="Genomic_DNA"/>
</dbReference>
<accession>A0AAW1X3L7</accession>
<dbReference type="AlphaFoldDB" id="A0AAW1X3L7"/>
<evidence type="ECO:0000313" key="3">
    <source>
        <dbReference type="Proteomes" id="UP001457282"/>
    </source>
</evidence>
<comment type="caution">
    <text evidence="2">The sequence shown here is derived from an EMBL/GenBank/DDBJ whole genome shotgun (WGS) entry which is preliminary data.</text>
</comment>
<sequence length="66" mass="7389">MAEDSGFELEAAAREARPGRRGRARSFGVKRRRDWGGADLDWYWEHGVALSSMVRWVAALGFGHGL</sequence>
<keyword evidence="3" id="KW-1185">Reference proteome</keyword>